<evidence type="ECO:0000313" key="3">
    <source>
        <dbReference type="EMBL" id="MDA1361006.1"/>
    </source>
</evidence>
<name>A0A9X3PBH5_9ACTN</name>
<proteinExistence type="predicted"/>
<keyword evidence="4" id="KW-1185">Reference proteome</keyword>
<protein>
    <recommendedName>
        <fullName evidence="2">DNA ligase D 3'-phosphoesterase domain-containing protein</fullName>
    </recommendedName>
</protein>
<dbReference type="PANTHER" id="PTHR39465:SF1">
    <property type="entry name" value="DNA LIGASE D 3'-PHOSPHOESTERASE DOMAIN-CONTAINING PROTEIN"/>
    <property type="match status" value="1"/>
</dbReference>
<dbReference type="AlphaFoldDB" id="A0A9X3PBH5"/>
<dbReference type="Proteomes" id="UP001146067">
    <property type="component" value="Unassembled WGS sequence"/>
</dbReference>
<gene>
    <name evidence="3" type="ORF">O1R50_15350</name>
</gene>
<organism evidence="3 4">
    <name type="scientific">Glycomyces luteolus</name>
    <dbReference type="NCBI Taxonomy" id="2670330"/>
    <lineage>
        <taxon>Bacteria</taxon>
        <taxon>Bacillati</taxon>
        <taxon>Actinomycetota</taxon>
        <taxon>Actinomycetes</taxon>
        <taxon>Glycomycetales</taxon>
        <taxon>Glycomycetaceae</taxon>
        <taxon>Glycomyces</taxon>
    </lineage>
</organism>
<dbReference type="RefSeq" id="WP_270110967.1">
    <property type="nucleotide sequence ID" value="NZ_JAPZVP010000011.1"/>
</dbReference>
<dbReference type="EMBL" id="JAPZVP010000011">
    <property type="protein sequence ID" value="MDA1361006.1"/>
    <property type="molecule type" value="Genomic_DNA"/>
</dbReference>
<comment type="caution">
    <text evidence="3">The sequence shown here is derived from an EMBL/GenBank/DDBJ whole genome shotgun (WGS) entry which is preliminary data.</text>
</comment>
<feature type="region of interest" description="Disordered" evidence="1">
    <location>
        <begin position="1"/>
        <end position="31"/>
    </location>
</feature>
<evidence type="ECO:0000259" key="2">
    <source>
        <dbReference type="Pfam" id="PF13298"/>
    </source>
</evidence>
<evidence type="ECO:0000256" key="1">
    <source>
        <dbReference type="SAM" id="MobiDB-lite"/>
    </source>
</evidence>
<dbReference type="InterPro" id="IPR014144">
    <property type="entry name" value="LigD_PE_domain"/>
</dbReference>
<feature type="region of interest" description="Disordered" evidence="1">
    <location>
        <begin position="163"/>
        <end position="188"/>
    </location>
</feature>
<evidence type="ECO:0000313" key="4">
    <source>
        <dbReference type="Proteomes" id="UP001146067"/>
    </source>
</evidence>
<reference evidence="3" key="1">
    <citation type="submission" date="2022-12" db="EMBL/GenBank/DDBJ databases">
        <title>Gycomyces niveus sp.nov.,a novel actinomycete isolated from soil in Shouguan.</title>
        <authorList>
            <person name="Yang X."/>
        </authorList>
    </citation>
    <scope>NUCLEOTIDE SEQUENCE</scope>
    <source>
        <strain evidence="3">NEAU-A15</strain>
    </source>
</reference>
<dbReference type="PANTHER" id="PTHR39465">
    <property type="entry name" value="DNA LIGASE D, 3'-PHOSPHOESTERASE DOMAIN"/>
    <property type="match status" value="1"/>
</dbReference>
<feature type="domain" description="DNA ligase D 3'-phosphoesterase" evidence="2">
    <location>
        <begin position="35"/>
        <end position="147"/>
    </location>
</feature>
<sequence length="188" mass="21189">MPRKLDEYRSKRDFSKTGEPSGGRKGDRGDRFVIQRHEASRLHYDLRLEIDGVLVSWAVPKGPSLNPEDKRLAVRTEDHPLDYAEYEGRIPEGEYGAGTMIVWDAGTYENLTEKRGKPVPIGDALEHGHLVVRLDGEKLNGAFALSRMGEDHDWLLVKVDDEGADRRRKPAKTQLESVLSGRTNKDLA</sequence>
<dbReference type="Pfam" id="PF13298">
    <property type="entry name" value="LigD_N"/>
    <property type="match status" value="1"/>
</dbReference>
<accession>A0A9X3PBH5</accession>
<dbReference type="NCBIfam" id="TIGR02777">
    <property type="entry name" value="LigD_PE_dom"/>
    <property type="match status" value="1"/>
</dbReference>